<dbReference type="CDD" id="cd07377">
    <property type="entry name" value="WHTH_GntR"/>
    <property type="match status" value="1"/>
</dbReference>
<dbReference type="AlphaFoldDB" id="A0A261SUI5"/>
<feature type="domain" description="HTH gntR-type" evidence="4">
    <location>
        <begin position="7"/>
        <end position="74"/>
    </location>
</feature>
<dbReference type="Proteomes" id="UP000217005">
    <property type="component" value="Unassembled WGS sequence"/>
</dbReference>
<dbReference type="InterPro" id="IPR036390">
    <property type="entry name" value="WH_DNA-bd_sf"/>
</dbReference>
<dbReference type="SMART" id="SM00345">
    <property type="entry name" value="HTH_GNTR"/>
    <property type="match status" value="1"/>
</dbReference>
<name>A0A261SUI5_9BORD</name>
<dbReference type="Pfam" id="PF07729">
    <property type="entry name" value="FCD"/>
    <property type="match status" value="1"/>
</dbReference>
<dbReference type="SMART" id="SM00895">
    <property type="entry name" value="FCD"/>
    <property type="match status" value="1"/>
</dbReference>
<dbReference type="OrthoDB" id="8959245at2"/>
<dbReference type="EMBL" id="NEVR01000001">
    <property type="protein sequence ID" value="OZI68856.1"/>
    <property type="molecule type" value="Genomic_DNA"/>
</dbReference>
<dbReference type="InterPro" id="IPR008920">
    <property type="entry name" value="TF_FadR/GntR_C"/>
</dbReference>
<dbReference type="Gene3D" id="1.10.10.10">
    <property type="entry name" value="Winged helix-like DNA-binding domain superfamily/Winged helix DNA-binding domain"/>
    <property type="match status" value="1"/>
</dbReference>
<reference evidence="5 8" key="2">
    <citation type="submission" date="2017-05" db="EMBL/GenBank/DDBJ databases">
        <title>Complete and WGS of Bordetella genogroups.</title>
        <authorList>
            <person name="Spilker T."/>
            <person name="LiPuma J."/>
        </authorList>
    </citation>
    <scope>NUCLEOTIDE SEQUENCE [LARGE SCALE GENOMIC DNA]</scope>
    <source>
        <strain evidence="5 8">AU17610</strain>
    </source>
</reference>
<accession>A0A261SUI5</accession>
<evidence type="ECO:0000259" key="4">
    <source>
        <dbReference type="PROSITE" id="PS50949"/>
    </source>
</evidence>
<dbReference type="GO" id="GO:0003700">
    <property type="term" value="F:DNA-binding transcription factor activity"/>
    <property type="evidence" value="ECO:0007669"/>
    <property type="project" value="InterPro"/>
</dbReference>
<evidence type="ECO:0000256" key="2">
    <source>
        <dbReference type="ARBA" id="ARBA00023125"/>
    </source>
</evidence>
<evidence type="ECO:0000313" key="5">
    <source>
        <dbReference type="EMBL" id="OZI40662.1"/>
    </source>
</evidence>
<dbReference type="EMBL" id="NEVL01000001">
    <property type="protein sequence ID" value="OZI40662.1"/>
    <property type="molecule type" value="Genomic_DNA"/>
</dbReference>
<proteinExistence type="predicted"/>
<dbReference type="RefSeq" id="WP_094824777.1">
    <property type="nucleotide sequence ID" value="NZ_NEVL01000001.1"/>
</dbReference>
<organism evidence="5 8">
    <name type="scientific">Bordetella genomosp. 1</name>
    <dbReference type="NCBI Taxonomy" id="1395607"/>
    <lineage>
        <taxon>Bacteria</taxon>
        <taxon>Pseudomonadati</taxon>
        <taxon>Pseudomonadota</taxon>
        <taxon>Betaproteobacteria</taxon>
        <taxon>Burkholderiales</taxon>
        <taxon>Alcaligenaceae</taxon>
        <taxon>Bordetella</taxon>
    </lineage>
</organism>
<evidence type="ECO:0000313" key="8">
    <source>
        <dbReference type="Proteomes" id="UP000217005"/>
    </source>
</evidence>
<dbReference type="Proteomes" id="UP000216354">
    <property type="component" value="Unassembled WGS sequence"/>
</dbReference>
<dbReference type="PRINTS" id="PR00035">
    <property type="entry name" value="HTHGNTR"/>
</dbReference>
<evidence type="ECO:0000256" key="1">
    <source>
        <dbReference type="ARBA" id="ARBA00023015"/>
    </source>
</evidence>
<dbReference type="Gene3D" id="1.20.120.530">
    <property type="entry name" value="GntR ligand-binding domain-like"/>
    <property type="match status" value="1"/>
</dbReference>
<protein>
    <submittedName>
        <fullName evidence="5">GntR family transcriptional regulator</fullName>
    </submittedName>
</protein>
<keyword evidence="7" id="KW-1185">Reference proteome</keyword>
<evidence type="ECO:0000313" key="7">
    <source>
        <dbReference type="Proteomes" id="UP000216354"/>
    </source>
</evidence>
<dbReference type="PROSITE" id="PS50949">
    <property type="entry name" value="HTH_GNTR"/>
    <property type="match status" value="1"/>
</dbReference>
<dbReference type="InterPro" id="IPR036388">
    <property type="entry name" value="WH-like_DNA-bd_sf"/>
</dbReference>
<dbReference type="InterPro" id="IPR000524">
    <property type="entry name" value="Tscrpt_reg_HTH_GntR"/>
</dbReference>
<dbReference type="GO" id="GO:0003677">
    <property type="term" value="F:DNA binding"/>
    <property type="evidence" value="ECO:0007669"/>
    <property type="project" value="UniProtKB-KW"/>
</dbReference>
<dbReference type="Pfam" id="PF00392">
    <property type="entry name" value="GntR"/>
    <property type="match status" value="1"/>
</dbReference>
<keyword evidence="1" id="KW-0805">Transcription regulation</keyword>
<reference evidence="6 7" key="1">
    <citation type="submission" date="2017-05" db="EMBL/GenBank/DDBJ databases">
        <title>Complete and WGS of Bordetella genogroups.</title>
        <authorList>
            <person name="Spilker T."/>
            <person name="Lipuma J."/>
        </authorList>
    </citation>
    <scope>NUCLEOTIDE SEQUENCE [LARGE SCALE GENOMIC DNA]</scope>
    <source>
        <strain evidence="6 7">AU9795</strain>
    </source>
</reference>
<gene>
    <name evidence="6" type="ORF">CAL27_05210</name>
    <name evidence="5" type="ORF">CEG14_02570</name>
</gene>
<keyword evidence="3" id="KW-0804">Transcription</keyword>
<dbReference type="PANTHER" id="PTHR43537">
    <property type="entry name" value="TRANSCRIPTIONAL REGULATOR, GNTR FAMILY"/>
    <property type="match status" value="1"/>
</dbReference>
<dbReference type="InterPro" id="IPR011711">
    <property type="entry name" value="GntR_C"/>
</dbReference>
<dbReference type="SUPFAM" id="SSF48008">
    <property type="entry name" value="GntR ligand-binding domain-like"/>
    <property type="match status" value="1"/>
</dbReference>
<dbReference type="PANTHER" id="PTHR43537:SF49">
    <property type="entry name" value="TRANSCRIPTIONAL REGULATORY PROTEIN"/>
    <property type="match status" value="1"/>
</dbReference>
<comment type="caution">
    <text evidence="5">The sequence shown here is derived from an EMBL/GenBank/DDBJ whole genome shotgun (WGS) entry which is preliminary data.</text>
</comment>
<dbReference type="SUPFAM" id="SSF46785">
    <property type="entry name" value="Winged helix' DNA-binding domain"/>
    <property type="match status" value="1"/>
</dbReference>
<keyword evidence="2" id="KW-0238">DNA-binding</keyword>
<evidence type="ECO:0000256" key="3">
    <source>
        <dbReference type="ARBA" id="ARBA00023163"/>
    </source>
</evidence>
<evidence type="ECO:0000313" key="6">
    <source>
        <dbReference type="EMBL" id="OZI68856.1"/>
    </source>
</evidence>
<sequence>MDVKAPATIPYFLKEQIRELIVDGTFRPGQPLREQELEQRFGTSRSPIREALRLLELSGLVVHLQRKGFRIRRYTEDEIRDIFLLRAELASYSINQLVGQPDLVRLLRAFKEHDAALARAHAARDVSAYVNALREYYLACARYTDNVPLVDTLDRLTEQVEPLRYNLLRHQLADIAYDAYHAGVAEALGQGEFSRAAQLARDHVLNMLSQVVHAYAQVVVDVSDDEGEERLRAY</sequence>